<organism evidence="14 15">
    <name type="scientific">Viridothelium virens</name>
    <name type="common">Speckled blister lichen</name>
    <name type="synonym">Trypethelium virens</name>
    <dbReference type="NCBI Taxonomy" id="1048519"/>
    <lineage>
        <taxon>Eukaryota</taxon>
        <taxon>Fungi</taxon>
        <taxon>Dikarya</taxon>
        <taxon>Ascomycota</taxon>
        <taxon>Pezizomycotina</taxon>
        <taxon>Dothideomycetes</taxon>
        <taxon>Dothideomycetes incertae sedis</taxon>
        <taxon>Trypetheliales</taxon>
        <taxon>Trypetheliaceae</taxon>
        <taxon>Viridothelium</taxon>
    </lineage>
</organism>
<evidence type="ECO:0000256" key="7">
    <source>
        <dbReference type="ARBA" id="ARBA00023002"/>
    </source>
</evidence>
<evidence type="ECO:0000256" key="8">
    <source>
        <dbReference type="ARBA" id="ARBA00023098"/>
    </source>
</evidence>
<keyword evidence="5" id="KW-0521">NADP</keyword>
<keyword evidence="7" id="KW-0560">Oxidoreductase</keyword>
<dbReference type="PANTHER" id="PTHR43981:SF2">
    <property type="entry name" value="ENOYL-[ACYL-CARRIER-PROTEIN] REDUCTASE, MITOCHONDRIAL"/>
    <property type="match status" value="1"/>
</dbReference>
<dbReference type="InterPro" id="IPR036291">
    <property type="entry name" value="NAD(P)-bd_dom_sf"/>
</dbReference>
<keyword evidence="10" id="KW-0275">Fatty acid biosynthesis</keyword>
<evidence type="ECO:0000256" key="6">
    <source>
        <dbReference type="ARBA" id="ARBA00022946"/>
    </source>
</evidence>
<comment type="similarity">
    <text evidence="2">Belongs to the zinc-containing alcohol dehydrogenase family. Quinone oxidoreductase subfamily.</text>
</comment>
<keyword evidence="15" id="KW-1185">Reference proteome</keyword>
<evidence type="ECO:0000256" key="10">
    <source>
        <dbReference type="ARBA" id="ARBA00023160"/>
    </source>
</evidence>
<evidence type="ECO:0000256" key="9">
    <source>
        <dbReference type="ARBA" id="ARBA00023128"/>
    </source>
</evidence>
<dbReference type="InterPro" id="IPR011032">
    <property type="entry name" value="GroES-like_sf"/>
</dbReference>
<dbReference type="OrthoDB" id="7482721at2759"/>
<feature type="domain" description="Enoyl reductase (ER)" evidence="13">
    <location>
        <begin position="8"/>
        <end position="341"/>
    </location>
</feature>
<dbReference type="Gene3D" id="3.40.50.720">
    <property type="entry name" value="NAD(P)-binding Rossmann-like Domain"/>
    <property type="match status" value="1"/>
</dbReference>
<keyword evidence="8" id="KW-0443">Lipid metabolism</keyword>
<keyword evidence="4" id="KW-0276">Fatty acid metabolism</keyword>
<comment type="subcellular location">
    <subcellularLocation>
        <location evidence="1">Mitochondrion</location>
    </subcellularLocation>
</comment>
<evidence type="ECO:0000256" key="11">
    <source>
        <dbReference type="ARBA" id="ARBA00038963"/>
    </source>
</evidence>
<dbReference type="InterPro" id="IPR013154">
    <property type="entry name" value="ADH-like_N"/>
</dbReference>
<dbReference type="EMBL" id="ML991858">
    <property type="protein sequence ID" value="KAF2229621.1"/>
    <property type="molecule type" value="Genomic_DNA"/>
</dbReference>
<evidence type="ECO:0000313" key="14">
    <source>
        <dbReference type="EMBL" id="KAF2229621.1"/>
    </source>
</evidence>
<dbReference type="Pfam" id="PF08240">
    <property type="entry name" value="ADH_N"/>
    <property type="match status" value="1"/>
</dbReference>
<dbReference type="GO" id="GO:0005739">
    <property type="term" value="C:mitochondrion"/>
    <property type="evidence" value="ECO:0007669"/>
    <property type="project" value="UniProtKB-SubCell"/>
</dbReference>
<dbReference type="Proteomes" id="UP000800092">
    <property type="component" value="Unassembled WGS sequence"/>
</dbReference>
<accession>A0A6A6GVL7</accession>
<dbReference type="InterPro" id="IPR051034">
    <property type="entry name" value="Mito_Enoyl-ACP_Reductase"/>
</dbReference>
<comment type="catalytic activity">
    <reaction evidence="12">
        <text>a 2,3-saturated acyl-[ACP] + NADP(+) = a (2E)-enoyl-[ACP] + NADPH + H(+)</text>
        <dbReference type="Rhea" id="RHEA:22564"/>
        <dbReference type="Rhea" id="RHEA-COMP:9925"/>
        <dbReference type="Rhea" id="RHEA-COMP:9926"/>
        <dbReference type="ChEBI" id="CHEBI:15378"/>
        <dbReference type="ChEBI" id="CHEBI:57783"/>
        <dbReference type="ChEBI" id="CHEBI:58349"/>
        <dbReference type="ChEBI" id="CHEBI:78784"/>
        <dbReference type="ChEBI" id="CHEBI:78785"/>
        <dbReference type="EC" id="1.3.1.104"/>
    </reaction>
</comment>
<evidence type="ECO:0000313" key="15">
    <source>
        <dbReference type="Proteomes" id="UP000800092"/>
    </source>
</evidence>
<dbReference type="AlphaFoldDB" id="A0A6A6GVL7"/>
<keyword evidence="9" id="KW-0496">Mitochondrion</keyword>
<reference evidence="14" key="1">
    <citation type="journal article" date="2020" name="Stud. Mycol.">
        <title>101 Dothideomycetes genomes: a test case for predicting lifestyles and emergence of pathogens.</title>
        <authorList>
            <person name="Haridas S."/>
            <person name="Albert R."/>
            <person name="Binder M."/>
            <person name="Bloem J."/>
            <person name="Labutti K."/>
            <person name="Salamov A."/>
            <person name="Andreopoulos B."/>
            <person name="Baker S."/>
            <person name="Barry K."/>
            <person name="Bills G."/>
            <person name="Bluhm B."/>
            <person name="Cannon C."/>
            <person name="Castanera R."/>
            <person name="Culley D."/>
            <person name="Daum C."/>
            <person name="Ezra D."/>
            <person name="Gonzalez J."/>
            <person name="Henrissat B."/>
            <person name="Kuo A."/>
            <person name="Liang C."/>
            <person name="Lipzen A."/>
            <person name="Lutzoni F."/>
            <person name="Magnuson J."/>
            <person name="Mondo S."/>
            <person name="Nolan M."/>
            <person name="Ohm R."/>
            <person name="Pangilinan J."/>
            <person name="Park H.-J."/>
            <person name="Ramirez L."/>
            <person name="Alfaro M."/>
            <person name="Sun H."/>
            <person name="Tritt A."/>
            <person name="Yoshinaga Y."/>
            <person name="Zwiers L.-H."/>
            <person name="Turgeon B."/>
            <person name="Goodwin S."/>
            <person name="Spatafora J."/>
            <person name="Crous P."/>
            <person name="Grigoriev I."/>
        </authorList>
    </citation>
    <scope>NUCLEOTIDE SEQUENCE</scope>
    <source>
        <strain evidence="14">Tuck. ex Michener</strain>
    </source>
</reference>
<sequence>MQTDEDTGLPLVTFQESGRESLGPRDVLIRFLAAPINPLDILVLADVYTTKPHHYLRGEPIMGYDGVGEIVLRGAAVSDVSPGDIVIPSKLGMGTWRTQAVVNVEWVHKIDQPSNNTFAAMMYSTVAPGFLLVEDMCNLRPGDWIIQNAATSAIAQMVVQFARLRNIHTIGIIRDRDVAEAESVKQTLHQLGSEIVLTESEVEGNAEIGSKPVKLALDCVSGTSARRLVDLLSTGGTFVQLGLVAERQGQLPLDATNRSGHTPTFKTFRSKPQMALKSREEQAHMFNGFVAQFNAGELVLPPLGLETILWNSREPEVSSERIVKAVKRAQSGRLGQRKQVMIFI</sequence>
<dbReference type="PANTHER" id="PTHR43981">
    <property type="entry name" value="ENOYL-[ACYL-CARRIER-PROTEIN] REDUCTASE, MITOCHONDRIAL"/>
    <property type="match status" value="1"/>
</dbReference>
<evidence type="ECO:0000256" key="12">
    <source>
        <dbReference type="ARBA" id="ARBA00048843"/>
    </source>
</evidence>
<name>A0A6A6GVL7_VIRVR</name>
<dbReference type="GO" id="GO:0006633">
    <property type="term" value="P:fatty acid biosynthetic process"/>
    <property type="evidence" value="ECO:0007669"/>
    <property type="project" value="UniProtKB-KW"/>
</dbReference>
<evidence type="ECO:0000256" key="1">
    <source>
        <dbReference type="ARBA" id="ARBA00004173"/>
    </source>
</evidence>
<evidence type="ECO:0000259" key="13">
    <source>
        <dbReference type="SMART" id="SM00829"/>
    </source>
</evidence>
<dbReference type="InterPro" id="IPR020843">
    <property type="entry name" value="ER"/>
</dbReference>
<evidence type="ECO:0000256" key="5">
    <source>
        <dbReference type="ARBA" id="ARBA00022857"/>
    </source>
</evidence>
<keyword evidence="6" id="KW-0809">Transit peptide</keyword>
<evidence type="ECO:0000256" key="4">
    <source>
        <dbReference type="ARBA" id="ARBA00022832"/>
    </source>
</evidence>
<dbReference type="SUPFAM" id="SSF50129">
    <property type="entry name" value="GroES-like"/>
    <property type="match status" value="1"/>
</dbReference>
<evidence type="ECO:0000256" key="3">
    <source>
        <dbReference type="ARBA" id="ARBA00022516"/>
    </source>
</evidence>
<proteinExistence type="inferred from homology"/>
<dbReference type="Gene3D" id="3.90.180.10">
    <property type="entry name" value="Medium-chain alcohol dehydrogenases, catalytic domain"/>
    <property type="match status" value="1"/>
</dbReference>
<dbReference type="EC" id="1.3.1.104" evidence="11"/>
<dbReference type="CDD" id="cd08290">
    <property type="entry name" value="ETR"/>
    <property type="match status" value="1"/>
</dbReference>
<gene>
    <name evidence="14" type="ORF">EV356DRAFT_527323</name>
</gene>
<dbReference type="SUPFAM" id="SSF51735">
    <property type="entry name" value="NAD(P)-binding Rossmann-fold domains"/>
    <property type="match status" value="1"/>
</dbReference>
<dbReference type="GO" id="GO:0141148">
    <property type="term" value="F:enoyl-[acyl-carrier-protein] reductase (NADPH) activity"/>
    <property type="evidence" value="ECO:0007669"/>
    <property type="project" value="UniProtKB-EC"/>
</dbReference>
<keyword evidence="3" id="KW-0444">Lipid biosynthesis</keyword>
<protein>
    <recommendedName>
        <fullName evidence="11">enoyl-[acyl-carrier-protein] reductase</fullName>
        <ecNumber evidence="11">1.3.1.104</ecNumber>
    </recommendedName>
</protein>
<dbReference type="SMART" id="SM00829">
    <property type="entry name" value="PKS_ER"/>
    <property type="match status" value="1"/>
</dbReference>
<evidence type="ECO:0000256" key="2">
    <source>
        <dbReference type="ARBA" id="ARBA00010371"/>
    </source>
</evidence>